<proteinExistence type="predicted"/>
<sequence length="227" mass="24846">MKCLWKGEHMRKVIAVVCAVAVLAGCKPTGSTGGGAGSSADGLTIAEALEKIPAGEEDRSGYDRDKFEHWVDADGDGCDTREQVLIDEKTAGSVKDCKVTGGKWLSYYDGKEWTKSTDVDIDHLVPLAEAWDSGAKSWDADRRRRYANDLGDDRTLVAVTDNVNQEKSDQDPAEWLPPLKSVQCRYAAEWVAVKLRWGLSADDAERRKLKELAGGCPDERVTVKAAD</sequence>
<dbReference type="Pfam" id="PF07510">
    <property type="entry name" value="GmrSD_C"/>
    <property type="match status" value="1"/>
</dbReference>
<name>A0A9W6SRF8_9ACTN</name>
<feature type="domain" description="GmrSD restriction endonucleases C-terminal" evidence="1">
    <location>
        <begin position="103"/>
        <end position="211"/>
    </location>
</feature>
<evidence type="ECO:0000313" key="3">
    <source>
        <dbReference type="Proteomes" id="UP001165079"/>
    </source>
</evidence>
<dbReference type="PROSITE" id="PS51257">
    <property type="entry name" value="PROKAR_LIPOPROTEIN"/>
    <property type="match status" value="1"/>
</dbReference>
<evidence type="ECO:0000259" key="1">
    <source>
        <dbReference type="Pfam" id="PF07510"/>
    </source>
</evidence>
<dbReference type="EMBL" id="BSTX01000004">
    <property type="protein sequence ID" value="GLZ80862.1"/>
    <property type="molecule type" value="Genomic_DNA"/>
</dbReference>
<gene>
    <name evidence="2" type="ORF">Afil01_56690</name>
</gene>
<evidence type="ECO:0000313" key="2">
    <source>
        <dbReference type="EMBL" id="GLZ80862.1"/>
    </source>
</evidence>
<keyword evidence="3" id="KW-1185">Reference proteome</keyword>
<protein>
    <recommendedName>
        <fullName evidence="1">GmrSD restriction endonucleases C-terminal domain-containing protein</fullName>
    </recommendedName>
</protein>
<dbReference type="AlphaFoldDB" id="A0A9W6SRF8"/>
<reference evidence="2" key="1">
    <citation type="submission" date="2023-03" db="EMBL/GenBank/DDBJ databases">
        <title>Actinorhabdospora filicis NBRC 111898.</title>
        <authorList>
            <person name="Ichikawa N."/>
            <person name="Sato H."/>
            <person name="Tonouchi N."/>
        </authorList>
    </citation>
    <scope>NUCLEOTIDE SEQUENCE</scope>
    <source>
        <strain evidence="2">NBRC 111898</strain>
    </source>
</reference>
<dbReference type="PANTHER" id="PTHR24094:SF15">
    <property type="entry name" value="AMP-DEPENDENT SYNTHETASE_LIGASE DOMAIN-CONTAINING PROTEIN-RELATED"/>
    <property type="match status" value="1"/>
</dbReference>
<comment type="caution">
    <text evidence="2">The sequence shown here is derived from an EMBL/GenBank/DDBJ whole genome shotgun (WGS) entry which is preliminary data.</text>
</comment>
<dbReference type="PANTHER" id="PTHR24094">
    <property type="entry name" value="SECRETED PROTEIN"/>
    <property type="match status" value="1"/>
</dbReference>
<dbReference type="Proteomes" id="UP001165079">
    <property type="component" value="Unassembled WGS sequence"/>
</dbReference>
<organism evidence="2 3">
    <name type="scientific">Actinorhabdospora filicis</name>
    <dbReference type="NCBI Taxonomy" id="1785913"/>
    <lineage>
        <taxon>Bacteria</taxon>
        <taxon>Bacillati</taxon>
        <taxon>Actinomycetota</taxon>
        <taxon>Actinomycetes</taxon>
        <taxon>Micromonosporales</taxon>
        <taxon>Micromonosporaceae</taxon>
        <taxon>Actinorhabdospora</taxon>
    </lineage>
</organism>
<accession>A0A9W6SRF8</accession>
<dbReference type="InterPro" id="IPR011089">
    <property type="entry name" value="GmrSD_C"/>
</dbReference>